<dbReference type="RefSeq" id="WP_027470970.1">
    <property type="nucleotide sequence ID" value="NZ_BAMD01000051.1"/>
</dbReference>
<gene>
    <name evidence="3" type="ORF">JCM21142_93342</name>
</gene>
<feature type="domain" description="WCX" evidence="2">
    <location>
        <begin position="259"/>
        <end position="327"/>
    </location>
</feature>
<dbReference type="Pfam" id="PF25583">
    <property type="entry name" value="WCX"/>
    <property type="match status" value="1"/>
</dbReference>
<dbReference type="STRING" id="869213.GCA_000517085_01053"/>
<accession>W7Y138</accession>
<evidence type="ECO:0000313" key="3">
    <source>
        <dbReference type="EMBL" id="GAF04630.1"/>
    </source>
</evidence>
<dbReference type="AlphaFoldDB" id="W7Y138"/>
<protein>
    <submittedName>
        <fullName evidence="3">Uncharacterized protein</fullName>
    </submittedName>
</protein>
<organism evidence="3 4">
    <name type="scientific">Saccharicrinis fermentans DSM 9555 = JCM 21142</name>
    <dbReference type="NCBI Taxonomy" id="869213"/>
    <lineage>
        <taxon>Bacteria</taxon>
        <taxon>Pseudomonadati</taxon>
        <taxon>Bacteroidota</taxon>
        <taxon>Bacteroidia</taxon>
        <taxon>Marinilabiliales</taxon>
        <taxon>Marinilabiliaceae</taxon>
        <taxon>Saccharicrinis</taxon>
    </lineage>
</organism>
<feature type="domain" description="WYL" evidence="1">
    <location>
        <begin position="154"/>
        <end position="222"/>
    </location>
</feature>
<dbReference type="Proteomes" id="UP000019402">
    <property type="component" value="Unassembled WGS sequence"/>
</dbReference>
<comment type="caution">
    <text evidence="3">The sequence shown here is derived from an EMBL/GenBank/DDBJ whole genome shotgun (WGS) entry which is preliminary data.</text>
</comment>
<dbReference type="InterPro" id="IPR057727">
    <property type="entry name" value="WCX_dom"/>
</dbReference>
<dbReference type="EMBL" id="BAMD01000051">
    <property type="protein sequence ID" value="GAF04630.1"/>
    <property type="molecule type" value="Genomic_DNA"/>
</dbReference>
<dbReference type="PANTHER" id="PTHR34580">
    <property type="match status" value="1"/>
</dbReference>
<dbReference type="eggNOG" id="COG2378">
    <property type="taxonomic scope" value="Bacteria"/>
</dbReference>
<evidence type="ECO:0000313" key="4">
    <source>
        <dbReference type="Proteomes" id="UP000019402"/>
    </source>
</evidence>
<dbReference type="Pfam" id="PF13280">
    <property type="entry name" value="WYL"/>
    <property type="match status" value="1"/>
</dbReference>
<dbReference type="InterPro" id="IPR026881">
    <property type="entry name" value="WYL_dom"/>
</dbReference>
<dbReference type="InterPro" id="IPR051534">
    <property type="entry name" value="CBASS_pafABC_assoc_protein"/>
</dbReference>
<dbReference type="PROSITE" id="PS52050">
    <property type="entry name" value="WYL"/>
    <property type="match status" value="1"/>
</dbReference>
<dbReference type="PANTHER" id="PTHR34580:SF9">
    <property type="entry name" value="SLL5097 PROTEIN"/>
    <property type="match status" value="1"/>
</dbReference>
<evidence type="ECO:0000259" key="1">
    <source>
        <dbReference type="Pfam" id="PF13280"/>
    </source>
</evidence>
<keyword evidence="4" id="KW-1185">Reference proteome</keyword>
<evidence type="ECO:0000259" key="2">
    <source>
        <dbReference type="Pfam" id="PF25583"/>
    </source>
</evidence>
<name>W7Y138_9BACT</name>
<reference evidence="3 4" key="1">
    <citation type="journal article" date="2014" name="Genome Announc.">
        <title>Draft Genome Sequence of Cytophaga fermentans JCM 21142T, a Facultative Anaerobe Isolated from Marine Mud.</title>
        <authorList>
            <person name="Starns D."/>
            <person name="Oshima K."/>
            <person name="Suda W."/>
            <person name="Iino T."/>
            <person name="Yuki M."/>
            <person name="Inoue J."/>
            <person name="Kitamura K."/>
            <person name="Iida T."/>
            <person name="Darby A."/>
            <person name="Hattori M."/>
            <person name="Ohkuma M."/>
        </authorList>
    </citation>
    <scope>NUCLEOTIDE SEQUENCE [LARGE SCALE GENOMIC DNA]</scope>
    <source>
        <strain evidence="3 4">JCM 21142</strain>
    </source>
</reference>
<dbReference type="OrthoDB" id="43316at2"/>
<sequence>MATNKNATIRYQILNRCFRNPGRKYYIEDLIDACTDALLDVDPYSTGVKRRQIFDDIKFMKDSKGFDAPIEALPEGRKRYYRYSDCNFSINNQPLNEQEAQQLKESLMTLSRFKGLPQFDWVEEIKVRLEQSFSLKTEDNILSFDENQYLTGREYIEDLYNAIINKQVIKVVYKPFSVEEEIVFELHPYYLKQYNNRWFLFGKNELFDCITNVALDRIHKIENSRLAYRENTDIDFDAFFDDVIGVSITPETSIQKILLKVNRKQWKYIETKPLHGSQKVKEVTDESAIIQIDVIPNYELEALLLSFGESVEVLSPQDFRNKIRERVLSLNNIYS</sequence>
<proteinExistence type="predicted"/>